<keyword evidence="1" id="KW-0732">Signal</keyword>
<evidence type="ECO:0008006" key="4">
    <source>
        <dbReference type="Google" id="ProtNLM"/>
    </source>
</evidence>
<evidence type="ECO:0000256" key="1">
    <source>
        <dbReference type="SAM" id="SignalP"/>
    </source>
</evidence>
<accession>A0ABQ2NL29</accession>
<keyword evidence="3" id="KW-1185">Reference proteome</keyword>
<feature type="signal peptide" evidence="1">
    <location>
        <begin position="1"/>
        <end position="22"/>
    </location>
</feature>
<dbReference type="Proteomes" id="UP000620064">
    <property type="component" value="Unassembled WGS sequence"/>
</dbReference>
<dbReference type="PROSITE" id="PS51257">
    <property type="entry name" value="PROKAR_LIPOPROTEIN"/>
    <property type="match status" value="1"/>
</dbReference>
<sequence length="168" mass="18191">MKKLISSFVLLLALSLVFVSCGRDEDGVSSDSNYIQVDNGSKLTVSNAAVMGFKASDASEENFYSISLVNASGTSSKTVSLAFYFPYNQSIDGTYTITSTSRRLDDWLTSYAEINGSSMQNYNDLTQGTCTIKRNSTDNFTVSFSFKTAAGKTVNGEYNGKATVQESN</sequence>
<dbReference type="EMBL" id="BMLV01000001">
    <property type="protein sequence ID" value="GGP01892.1"/>
    <property type="molecule type" value="Genomic_DNA"/>
</dbReference>
<proteinExistence type="predicted"/>
<gene>
    <name evidence="2" type="ORF">GCM10010992_04090</name>
</gene>
<evidence type="ECO:0000313" key="3">
    <source>
        <dbReference type="Proteomes" id="UP000620064"/>
    </source>
</evidence>
<comment type="caution">
    <text evidence="2">The sequence shown here is derived from an EMBL/GenBank/DDBJ whole genome shotgun (WGS) entry which is preliminary data.</text>
</comment>
<reference evidence="3" key="1">
    <citation type="journal article" date="2019" name="Int. J. Syst. Evol. Microbiol.">
        <title>The Global Catalogue of Microorganisms (GCM) 10K type strain sequencing project: providing services to taxonomists for standard genome sequencing and annotation.</title>
        <authorList>
            <consortium name="The Broad Institute Genomics Platform"/>
            <consortium name="The Broad Institute Genome Sequencing Center for Infectious Disease"/>
            <person name="Wu L."/>
            <person name="Ma J."/>
        </authorList>
    </citation>
    <scope>NUCLEOTIDE SEQUENCE [LARGE SCALE GENOMIC DNA]</scope>
    <source>
        <strain evidence="3">CGMCC 1.7656</strain>
    </source>
</reference>
<organism evidence="2 3">
    <name type="scientific">Cloacibacterium rupense</name>
    <dbReference type="NCBI Taxonomy" id="517423"/>
    <lineage>
        <taxon>Bacteria</taxon>
        <taxon>Pseudomonadati</taxon>
        <taxon>Bacteroidota</taxon>
        <taxon>Flavobacteriia</taxon>
        <taxon>Flavobacteriales</taxon>
        <taxon>Weeksellaceae</taxon>
    </lineage>
</organism>
<protein>
    <recommendedName>
        <fullName evidence="4">DUF5067 domain-containing protein</fullName>
    </recommendedName>
</protein>
<dbReference type="RefSeq" id="WP_188616412.1">
    <property type="nucleotide sequence ID" value="NZ_BMLV01000001.1"/>
</dbReference>
<name>A0ABQ2NL29_9FLAO</name>
<evidence type="ECO:0000313" key="2">
    <source>
        <dbReference type="EMBL" id="GGP01892.1"/>
    </source>
</evidence>
<feature type="chain" id="PRO_5046852700" description="DUF5067 domain-containing protein" evidence="1">
    <location>
        <begin position="23"/>
        <end position="168"/>
    </location>
</feature>